<evidence type="ECO:0000313" key="2">
    <source>
        <dbReference type="EMBL" id="GFO32146.1"/>
    </source>
</evidence>
<gene>
    <name evidence="2" type="ORF">PoB_005865100</name>
</gene>
<dbReference type="PANTHER" id="PTHR33560:SF1">
    <property type="entry name" value="PROTEIN FAM227A"/>
    <property type="match status" value="1"/>
</dbReference>
<dbReference type="EMBL" id="BLXT01006566">
    <property type="protein sequence ID" value="GFO32146.1"/>
    <property type="molecule type" value="Genomic_DNA"/>
</dbReference>
<reference evidence="2 3" key="1">
    <citation type="journal article" date="2021" name="Elife">
        <title>Chloroplast acquisition without the gene transfer in kleptoplastic sea slugs, Plakobranchus ocellatus.</title>
        <authorList>
            <person name="Maeda T."/>
            <person name="Takahashi S."/>
            <person name="Yoshida T."/>
            <person name="Shimamura S."/>
            <person name="Takaki Y."/>
            <person name="Nagai Y."/>
            <person name="Toyoda A."/>
            <person name="Suzuki Y."/>
            <person name="Arimoto A."/>
            <person name="Ishii H."/>
            <person name="Satoh N."/>
            <person name="Nishiyama T."/>
            <person name="Hasebe M."/>
            <person name="Maruyama T."/>
            <person name="Minagawa J."/>
            <person name="Obokata J."/>
            <person name="Shigenobu S."/>
        </authorList>
    </citation>
    <scope>NUCLEOTIDE SEQUENCE [LARGE SCALE GENOMIC DNA]</scope>
</reference>
<dbReference type="InterPro" id="IPR029417">
    <property type="entry name" value="FAM227"/>
</dbReference>
<organism evidence="2 3">
    <name type="scientific">Plakobranchus ocellatus</name>
    <dbReference type="NCBI Taxonomy" id="259542"/>
    <lineage>
        <taxon>Eukaryota</taxon>
        <taxon>Metazoa</taxon>
        <taxon>Spiralia</taxon>
        <taxon>Lophotrochozoa</taxon>
        <taxon>Mollusca</taxon>
        <taxon>Gastropoda</taxon>
        <taxon>Heterobranchia</taxon>
        <taxon>Euthyneura</taxon>
        <taxon>Panpulmonata</taxon>
        <taxon>Sacoglossa</taxon>
        <taxon>Placobranchoidea</taxon>
        <taxon>Plakobranchidae</taxon>
        <taxon>Plakobranchus</taxon>
    </lineage>
</organism>
<evidence type="ECO:0000256" key="1">
    <source>
        <dbReference type="ARBA" id="ARBA00008666"/>
    </source>
</evidence>
<sequence>MDATTYKDVIGESSKNIRKIKKNFQDMYKTNLRHSQKFMQEQQELLRVHMRKQSALLANKKEVKRLSDLIIMEQRKSEGSVSAGADLAVEAALMAQE</sequence>
<dbReference type="AlphaFoldDB" id="A0AAV4CKN7"/>
<comment type="similarity">
    <text evidence="1">Belongs to the FAM227 family.</text>
</comment>
<dbReference type="PANTHER" id="PTHR33560">
    <property type="entry name" value="PROTEIN FAM227B"/>
    <property type="match status" value="1"/>
</dbReference>
<accession>A0AAV4CKN7</accession>
<protein>
    <submittedName>
        <fullName evidence="2">Protein fam227b-like</fullName>
    </submittedName>
</protein>
<evidence type="ECO:0000313" key="3">
    <source>
        <dbReference type="Proteomes" id="UP000735302"/>
    </source>
</evidence>
<proteinExistence type="inferred from homology"/>
<keyword evidence="3" id="KW-1185">Reference proteome</keyword>
<comment type="caution">
    <text evidence="2">The sequence shown here is derived from an EMBL/GenBank/DDBJ whole genome shotgun (WGS) entry which is preliminary data.</text>
</comment>
<dbReference type="Proteomes" id="UP000735302">
    <property type="component" value="Unassembled WGS sequence"/>
</dbReference>
<name>A0AAV4CKN7_9GAST</name>